<evidence type="ECO:0000256" key="5">
    <source>
        <dbReference type="ARBA" id="ARBA00023136"/>
    </source>
</evidence>
<evidence type="ECO:0000256" key="2">
    <source>
        <dbReference type="ARBA" id="ARBA00008821"/>
    </source>
</evidence>
<evidence type="ECO:0000256" key="3">
    <source>
        <dbReference type="ARBA" id="ARBA00022692"/>
    </source>
</evidence>
<dbReference type="PANTHER" id="PTHR11119">
    <property type="entry name" value="XANTHINE-URACIL / VITAMIN C PERMEASE FAMILY MEMBER"/>
    <property type="match status" value="1"/>
</dbReference>
<evidence type="ECO:0000256" key="6">
    <source>
        <dbReference type="SAM" id="Phobius"/>
    </source>
</evidence>
<name>A0A9Q1C4G6_HOLLE</name>
<evidence type="ECO:0000313" key="8">
    <source>
        <dbReference type="Proteomes" id="UP001152320"/>
    </source>
</evidence>
<dbReference type="GO" id="GO:0022857">
    <property type="term" value="F:transmembrane transporter activity"/>
    <property type="evidence" value="ECO:0007669"/>
    <property type="project" value="InterPro"/>
</dbReference>
<accession>A0A9Q1C4G6</accession>
<keyword evidence="8" id="KW-1185">Reference proteome</keyword>
<comment type="caution">
    <text evidence="7">The sequence shown here is derived from an EMBL/GenBank/DDBJ whole genome shotgun (WGS) entry which is preliminary data.</text>
</comment>
<reference evidence="7" key="1">
    <citation type="submission" date="2021-10" db="EMBL/GenBank/DDBJ databases">
        <title>Tropical sea cucumber genome reveals ecological adaptation and Cuvierian tubules defense mechanism.</title>
        <authorList>
            <person name="Chen T."/>
        </authorList>
    </citation>
    <scope>NUCLEOTIDE SEQUENCE</scope>
    <source>
        <strain evidence="7">Nanhai2018</strain>
        <tissue evidence="7">Muscle</tissue>
    </source>
</reference>
<evidence type="ECO:0000256" key="1">
    <source>
        <dbReference type="ARBA" id="ARBA00004141"/>
    </source>
</evidence>
<evidence type="ECO:0000313" key="7">
    <source>
        <dbReference type="EMBL" id="KAJ8037985.1"/>
    </source>
</evidence>
<dbReference type="InterPro" id="IPR006043">
    <property type="entry name" value="NCS2"/>
</dbReference>
<dbReference type="GO" id="GO:0016020">
    <property type="term" value="C:membrane"/>
    <property type="evidence" value="ECO:0007669"/>
    <property type="project" value="UniProtKB-SubCell"/>
</dbReference>
<comment type="subcellular location">
    <subcellularLocation>
        <location evidence="1">Membrane</location>
        <topology evidence="1">Multi-pass membrane protein</topology>
    </subcellularLocation>
</comment>
<evidence type="ECO:0000256" key="4">
    <source>
        <dbReference type="ARBA" id="ARBA00022989"/>
    </source>
</evidence>
<sequence length="112" mass="12193">MSKVIAKKCNSSLRFVTLVIFNVFLQPFISLIGSLILLPVLISEILCFRDEIVVLSKIISASILFQGVITLLQSTFGIRLPITQGCSFSFIPPAIALMSFYGGCSDEEGKSS</sequence>
<keyword evidence="3 6" id="KW-0812">Transmembrane</keyword>
<dbReference type="EMBL" id="JAIZAY010000008">
    <property type="protein sequence ID" value="KAJ8037985.1"/>
    <property type="molecule type" value="Genomic_DNA"/>
</dbReference>
<organism evidence="7 8">
    <name type="scientific">Holothuria leucospilota</name>
    <name type="common">Black long sea cucumber</name>
    <name type="synonym">Mertensiothuria leucospilota</name>
    <dbReference type="NCBI Taxonomy" id="206669"/>
    <lineage>
        <taxon>Eukaryota</taxon>
        <taxon>Metazoa</taxon>
        <taxon>Echinodermata</taxon>
        <taxon>Eleutherozoa</taxon>
        <taxon>Echinozoa</taxon>
        <taxon>Holothuroidea</taxon>
        <taxon>Aspidochirotacea</taxon>
        <taxon>Aspidochirotida</taxon>
        <taxon>Holothuriidae</taxon>
        <taxon>Holothuria</taxon>
    </lineage>
</organism>
<dbReference type="OrthoDB" id="1641903at2759"/>
<dbReference type="Proteomes" id="UP001152320">
    <property type="component" value="Chromosome 8"/>
</dbReference>
<dbReference type="AlphaFoldDB" id="A0A9Q1C4G6"/>
<proteinExistence type="inferred from homology"/>
<dbReference type="Pfam" id="PF00860">
    <property type="entry name" value="Xan_ur_permease"/>
    <property type="match status" value="1"/>
</dbReference>
<feature type="transmembrane region" description="Helical" evidence="6">
    <location>
        <begin position="12"/>
        <end position="42"/>
    </location>
</feature>
<keyword evidence="4 6" id="KW-1133">Transmembrane helix</keyword>
<keyword evidence="5 6" id="KW-0472">Membrane</keyword>
<feature type="transmembrane region" description="Helical" evidence="6">
    <location>
        <begin position="54"/>
        <end position="72"/>
    </location>
</feature>
<gene>
    <name evidence="7" type="ORF">HOLleu_18941</name>
</gene>
<protein>
    <submittedName>
        <fullName evidence="7">Nucleobase-ascorbate transporter 12</fullName>
    </submittedName>
</protein>
<comment type="similarity">
    <text evidence="2">Belongs to the nucleobase:cation symporter-2 (NCS2) (TC 2.A.40) family.</text>
</comment>